<dbReference type="AlphaFoldDB" id="A0AAN9IA29"/>
<accession>A0AAN9IA29</accession>
<evidence type="ECO:0000313" key="1">
    <source>
        <dbReference type="EMBL" id="KAK7271852.1"/>
    </source>
</evidence>
<dbReference type="InterPro" id="IPR021954">
    <property type="entry name" value="CRR7"/>
</dbReference>
<dbReference type="InterPro" id="IPR038150">
    <property type="entry name" value="CRR7-like_sf"/>
</dbReference>
<sequence>MKEGQCGIYDNNGGLSTATAMVGVLQPQHFNVGVHSLSSSESNYAQNPVIHKTSPGSIKCFSSSFSLRLPQVSYDHRGKTKVFAVRRRRRANERSETYVLLEPGQDEKFVSEEELKATLKELLENWPGKVLPPDLARYENIDDAVSFLVRSVCELEIDGDVGSVQWYEVRLE</sequence>
<dbReference type="Pfam" id="PF12095">
    <property type="entry name" value="CRR7"/>
    <property type="match status" value="1"/>
</dbReference>
<comment type="caution">
    <text evidence="1">The sequence shown here is derived from an EMBL/GenBank/DDBJ whole genome shotgun (WGS) entry which is preliminary data.</text>
</comment>
<dbReference type="PANTHER" id="PTHR36803">
    <property type="entry name" value="PROTEIN CHLORORESPIRATORY REDUCTION 7, CHLOROPLASTIC"/>
    <property type="match status" value="1"/>
</dbReference>
<gene>
    <name evidence="1" type="ORF">RJT34_28090</name>
</gene>
<protein>
    <recommendedName>
        <fullName evidence="3">Chlororespiratory reduction 7</fullName>
    </recommendedName>
</protein>
<proteinExistence type="predicted"/>
<organism evidence="1 2">
    <name type="scientific">Clitoria ternatea</name>
    <name type="common">Butterfly pea</name>
    <dbReference type="NCBI Taxonomy" id="43366"/>
    <lineage>
        <taxon>Eukaryota</taxon>
        <taxon>Viridiplantae</taxon>
        <taxon>Streptophyta</taxon>
        <taxon>Embryophyta</taxon>
        <taxon>Tracheophyta</taxon>
        <taxon>Spermatophyta</taxon>
        <taxon>Magnoliopsida</taxon>
        <taxon>eudicotyledons</taxon>
        <taxon>Gunneridae</taxon>
        <taxon>Pentapetalae</taxon>
        <taxon>rosids</taxon>
        <taxon>fabids</taxon>
        <taxon>Fabales</taxon>
        <taxon>Fabaceae</taxon>
        <taxon>Papilionoideae</taxon>
        <taxon>50 kb inversion clade</taxon>
        <taxon>NPAAA clade</taxon>
        <taxon>indigoferoid/millettioid clade</taxon>
        <taxon>Phaseoleae</taxon>
        <taxon>Clitoria</taxon>
    </lineage>
</organism>
<dbReference type="Gene3D" id="3.90.940.40">
    <property type="entry name" value="Protein CHLORORESPIRATORY REDUCTION 7"/>
    <property type="match status" value="1"/>
</dbReference>
<dbReference type="FunFam" id="3.90.940.40:FF:000001">
    <property type="entry name" value="Protein CHLORORESPIRATORY REDUCTION 7 chloroplastic"/>
    <property type="match status" value="1"/>
</dbReference>
<dbReference type="EMBL" id="JAYKXN010000007">
    <property type="protein sequence ID" value="KAK7271852.1"/>
    <property type="molecule type" value="Genomic_DNA"/>
</dbReference>
<evidence type="ECO:0008006" key="3">
    <source>
        <dbReference type="Google" id="ProtNLM"/>
    </source>
</evidence>
<dbReference type="PANTHER" id="PTHR36803:SF1">
    <property type="entry name" value="PROTEIN CHLORORESPIRATORY REDUCTION 7, CHLOROPLASTIC"/>
    <property type="match status" value="1"/>
</dbReference>
<reference evidence="1 2" key="1">
    <citation type="submission" date="2024-01" db="EMBL/GenBank/DDBJ databases">
        <title>The genomes of 5 underutilized Papilionoideae crops provide insights into root nodulation and disease resistance.</title>
        <authorList>
            <person name="Yuan L."/>
        </authorList>
    </citation>
    <scope>NUCLEOTIDE SEQUENCE [LARGE SCALE GENOMIC DNA]</scope>
    <source>
        <strain evidence="1">LY-2023</strain>
        <tissue evidence="1">Leaf</tissue>
    </source>
</reference>
<dbReference type="GO" id="GO:0009570">
    <property type="term" value="C:chloroplast stroma"/>
    <property type="evidence" value="ECO:0007669"/>
    <property type="project" value="TreeGrafter"/>
</dbReference>
<keyword evidence="2" id="KW-1185">Reference proteome</keyword>
<evidence type="ECO:0000313" key="2">
    <source>
        <dbReference type="Proteomes" id="UP001359559"/>
    </source>
</evidence>
<dbReference type="Proteomes" id="UP001359559">
    <property type="component" value="Unassembled WGS sequence"/>
</dbReference>
<name>A0AAN9IA29_CLITE</name>